<dbReference type="Proteomes" id="UP000248616">
    <property type="component" value="Unassembled WGS sequence"/>
</dbReference>
<evidence type="ECO:0000256" key="1">
    <source>
        <dbReference type="SAM" id="Phobius"/>
    </source>
</evidence>
<proteinExistence type="predicted"/>
<feature type="transmembrane region" description="Helical" evidence="1">
    <location>
        <begin position="124"/>
        <end position="145"/>
    </location>
</feature>
<evidence type="ECO:0000313" key="3">
    <source>
        <dbReference type="Proteomes" id="UP000248616"/>
    </source>
</evidence>
<keyword evidence="1" id="KW-1133">Transmembrane helix</keyword>
<evidence type="ECO:0000313" key="2">
    <source>
        <dbReference type="EMBL" id="PZV37765.1"/>
    </source>
</evidence>
<keyword evidence="1" id="KW-0812">Transmembrane</keyword>
<comment type="caution">
    <text evidence="2">The sequence shown here is derived from an EMBL/GenBank/DDBJ whole genome shotgun (WGS) entry which is preliminary data.</text>
</comment>
<dbReference type="AlphaFoldDB" id="A0A2W7C3Q9"/>
<gene>
    <name evidence="2" type="ORF">B5V02_15955</name>
</gene>
<dbReference type="EMBL" id="MZXV01000032">
    <property type="protein sequence ID" value="PZV37765.1"/>
    <property type="molecule type" value="Genomic_DNA"/>
</dbReference>
<keyword evidence="1" id="KW-0472">Membrane</keyword>
<protein>
    <submittedName>
        <fullName evidence="2">Uncharacterized protein</fullName>
    </submittedName>
</protein>
<dbReference type="RefSeq" id="WP_111545103.1">
    <property type="nucleotide sequence ID" value="NZ_MZXV01000032.1"/>
</dbReference>
<sequence>MASKVRAIPVYTAKDYPRIRQLPGADDMPTTWEEWHTDFEASKAERLHRRDFTHAKVLVRPGKFKGWLDENSFSATEHTRQLYAQERLDSKRARQEGRRELERMLIVERQQSYMRPRRVAYHPLNNGSFGLFHAVIAGLLFAWLAHHWLG</sequence>
<reference evidence="3" key="1">
    <citation type="submission" date="2017-03" db="EMBL/GenBank/DDBJ databases">
        <authorList>
            <person name="Safronova V.I."/>
            <person name="Sazanova A.L."/>
            <person name="Chirak E.R."/>
        </authorList>
    </citation>
    <scope>NUCLEOTIDE SEQUENCE [LARGE SCALE GENOMIC DNA]</scope>
    <source>
        <strain evidence="3">Ach-343</strain>
    </source>
</reference>
<name>A0A2W7C3Q9_9HYPH</name>
<organism evidence="2 3">
    <name type="scientific">Mesorhizobium kowhaii</name>
    <dbReference type="NCBI Taxonomy" id="1300272"/>
    <lineage>
        <taxon>Bacteria</taxon>
        <taxon>Pseudomonadati</taxon>
        <taxon>Pseudomonadota</taxon>
        <taxon>Alphaproteobacteria</taxon>
        <taxon>Hyphomicrobiales</taxon>
        <taxon>Phyllobacteriaceae</taxon>
        <taxon>Mesorhizobium</taxon>
    </lineage>
</organism>
<dbReference type="OrthoDB" id="8100582at2"/>
<accession>A0A2W7C3Q9</accession>
<keyword evidence="3" id="KW-1185">Reference proteome</keyword>